<dbReference type="PANTHER" id="PTHR43404">
    <property type="entry name" value="LIPOPOLYSACCHARIDE CHOLINEPHOSPHOTRANSFERASE LICD"/>
    <property type="match status" value="1"/>
</dbReference>
<dbReference type="GO" id="GO:0009100">
    <property type="term" value="P:glycoprotein metabolic process"/>
    <property type="evidence" value="ECO:0007669"/>
    <property type="project" value="UniProtKB-ARBA"/>
</dbReference>
<dbReference type="Pfam" id="PF04991">
    <property type="entry name" value="LicD"/>
    <property type="match status" value="1"/>
</dbReference>
<organism evidence="3 4">
    <name type="scientific">Novymonas esmeraldas</name>
    <dbReference type="NCBI Taxonomy" id="1808958"/>
    <lineage>
        <taxon>Eukaryota</taxon>
        <taxon>Discoba</taxon>
        <taxon>Euglenozoa</taxon>
        <taxon>Kinetoplastea</taxon>
        <taxon>Metakinetoplastina</taxon>
        <taxon>Trypanosomatida</taxon>
        <taxon>Trypanosomatidae</taxon>
        <taxon>Novymonas</taxon>
    </lineage>
</organism>
<keyword evidence="4" id="KW-1185">Reference proteome</keyword>
<evidence type="ECO:0000313" key="4">
    <source>
        <dbReference type="Proteomes" id="UP001430356"/>
    </source>
</evidence>
<evidence type="ECO:0000256" key="1">
    <source>
        <dbReference type="SAM" id="MobiDB-lite"/>
    </source>
</evidence>
<reference evidence="3 4" key="1">
    <citation type="journal article" date="2021" name="MBio">
        <title>A New Model Trypanosomatid, Novymonas esmeraldas: Genomic Perception of Its 'Candidatus Pandoraea novymonadis' Endosymbiont.</title>
        <authorList>
            <person name="Zakharova A."/>
            <person name="Saura A."/>
            <person name="Butenko A."/>
            <person name="Podesvova L."/>
            <person name="Warmusova S."/>
            <person name="Kostygov A.Y."/>
            <person name="Nenarokova A."/>
            <person name="Lukes J."/>
            <person name="Opperdoes F.R."/>
            <person name="Yurchenko V."/>
        </authorList>
    </citation>
    <scope>NUCLEOTIDE SEQUENCE [LARGE SCALE GENOMIC DNA]</scope>
    <source>
        <strain evidence="3 4">E262AT.01</strain>
    </source>
</reference>
<evidence type="ECO:0000259" key="2">
    <source>
        <dbReference type="Pfam" id="PF04991"/>
    </source>
</evidence>
<feature type="compositionally biased region" description="Low complexity" evidence="1">
    <location>
        <begin position="50"/>
        <end position="59"/>
    </location>
</feature>
<dbReference type="AlphaFoldDB" id="A0AAW0F1I7"/>
<sequence length="477" mass="51446">MRCTLRAATAVAFHPHLHRENCRICAAAASAHAPGTASADAKRAALSSASRAPPRACSSNEAPRVLTPALSGEEARREALLEWMRRFSPRRPAASAFQENGSDAATAVADGLHSGESFDAAFAAYMGSDDAAVRDGLFTKLLECLDAQCDQSAVRLHAEPTRHAARDSSRDADTVRIPRCLVVPRGSDDSGASAMPRQQPSATTPSCAGGAASKVAVNDFEAHVRRRFCGADAAAVIAKQLRFQTALLAMQELLDRHGIRFFLACGTALGARREGCFIPHDEDIDLGIFYDDLAVPVQDDAAAAAPDLSAAHSLPRLPGLSCVQARVFGLLSALASSRVFVVFDMCGFIDKGLELRVLHLGTNVRIDVNLYYAPIETSGDDVGDAALVRSGGAFVWAASFYEAADQRRHGMYRYRHRPFDTELETLPFCALAAENGRGFLVPPERYLVETYGEEWRTPKKYSYTDGLAGEFKNILPE</sequence>
<dbReference type="InterPro" id="IPR007074">
    <property type="entry name" value="LicD/FKTN/FKRP_NTP_transf"/>
</dbReference>
<gene>
    <name evidence="3" type="ORF">NESM_000020200</name>
</gene>
<feature type="region of interest" description="Disordered" evidence="1">
    <location>
        <begin position="184"/>
        <end position="209"/>
    </location>
</feature>
<proteinExistence type="predicted"/>
<feature type="domain" description="LicD/FKTN/FKRP nucleotidyltransferase" evidence="2">
    <location>
        <begin position="256"/>
        <end position="293"/>
    </location>
</feature>
<feature type="region of interest" description="Disordered" evidence="1">
    <location>
        <begin position="50"/>
        <end position="71"/>
    </location>
</feature>
<feature type="compositionally biased region" description="Polar residues" evidence="1">
    <location>
        <begin position="196"/>
        <end position="206"/>
    </location>
</feature>
<dbReference type="EMBL" id="JAECZO010000001">
    <property type="protein sequence ID" value="KAK7199741.1"/>
    <property type="molecule type" value="Genomic_DNA"/>
</dbReference>
<dbReference type="PANTHER" id="PTHR43404:SF1">
    <property type="entry name" value="MNN4P"/>
    <property type="match status" value="1"/>
</dbReference>
<comment type="caution">
    <text evidence="3">The sequence shown here is derived from an EMBL/GenBank/DDBJ whole genome shotgun (WGS) entry which is preliminary data.</text>
</comment>
<evidence type="ECO:0000313" key="3">
    <source>
        <dbReference type="EMBL" id="KAK7199741.1"/>
    </source>
</evidence>
<dbReference type="Proteomes" id="UP001430356">
    <property type="component" value="Unassembled WGS sequence"/>
</dbReference>
<accession>A0AAW0F1I7</accession>
<dbReference type="InterPro" id="IPR052942">
    <property type="entry name" value="LPS_cholinephosphotransferase"/>
</dbReference>
<name>A0AAW0F1I7_9TRYP</name>
<protein>
    <submittedName>
        <fullName evidence="3">LicD family</fullName>
    </submittedName>
</protein>